<dbReference type="AlphaFoldDB" id="A0A940Y7Z4"/>
<dbReference type="Proteomes" id="UP000676246">
    <property type="component" value="Unassembled WGS sequence"/>
</dbReference>
<organism evidence="1 2">
    <name type="scientific">Ideonella alba</name>
    <dbReference type="NCBI Taxonomy" id="2824118"/>
    <lineage>
        <taxon>Bacteria</taxon>
        <taxon>Pseudomonadati</taxon>
        <taxon>Pseudomonadota</taxon>
        <taxon>Betaproteobacteria</taxon>
        <taxon>Burkholderiales</taxon>
        <taxon>Sphaerotilaceae</taxon>
        <taxon>Ideonella</taxon>
    </lineage>
</organism>
<comment type="caution">
    <text evidence="1">The sequence shown here is derived from an EMBL/GenBank/DDBJ whole genome shotgun (WGS) entry which is preliminary data.</text>
</comment>
<keyword evidence="2" id="KW-1185">Reference proteome</keyword>
<dbReference type="EMBL" id="JAGQDD010000004">
    <property type="protein sequence ID" value="MBQ0930508.1"/>
    <property type="molecule type" value="Genomic_DNA"/>
</dbReference>
<gene>
    <name evidence="1" type="ORF">KAK03_08410</name>
</gene>
<evidence type="ECO:0000313" key="2">
    <source>
        <dbReference type="Proteomes" id="UP000676246"/>
    </source>
</evidence>
<dbReference type="InterPro" id="IPR005560">
    <property type="entry name" value="Csp_YhjQ"/>
</dbReference>
<evidence type="ECO:0008006" key="3">
    <source>
        <dbReference type="Google" id="ProtNLM"/>
    </source>
</evidence>
<dbReference type="Pfam" id="PF03860">
    <property type="entry name" value="Csp"/>
    <property type="match status" value="1"/>
</dbReference>
<name>A0A940Y7Z4_9BURK</name>
<accession>A0A940Y7Z4</accession>
<proteinExistence type="predicted"/>
<reference evidence="1 2" key="1">
    <citation type="submission" date="2021-04" db="EMBL/GenBank/DDBJ databases">
        <title>The genome sequence of Ideonella sp. 3Y2.</title>
        <authorList>
            <person name="Liu Y."/>
        </authorList>
    </citation>
    <scope>NUCLEOTIDE SEQUENCE [LARGE SCALE GENOMIC DNA]</scope>
    <source>
        <strain evidence="1 2">3Y2</strain>
    </source>
</reference>
<protein>
    <recommendedName>
        <fullName evidence="3">Four-helix bundle copper-binding protein</fullName>
    </recommendedName>
</protein>
<dbReference type="RefSeq" id="WP_210853303.1">
    <property type="nucleotide sequence ID" value="NZ_JAGQDD010000004.1"/>
</dbReference>
<sequence length="96" mass="9735">MAAANACIAHCQVLLAQGDKSLGACLRTALDTELTCGATLRAATLQSAYLGALAKTSVAAMQACIEACKPHAEHHAECKRCHDACVAAVQAANALG</sequence>
<evidence type="ECO:0000313" key="1">
    <source>
        <dbReference type="EMBL" id="MBQ0930508.1"/>
    </source>
</evidence>
<dbReference type="Gene3D" id="1.20.1270.360">
    <property type="match status" value="1"/>
</dbReference>